<dbReference type="GeneID" id="101845070"/>
<gene>
    <name evidence="5" type="primary">LOC101845070</name>
</gene>
<protein>
    <submittedName>
        <fullName evidence="5">F-box/LRR-repeat protein 12</fullName>
    </submittedName>
</protein>
<dbReference type="InterPro" id="IPR036047">
    <property type="entry name" value="F-box-like_dom_sf"/>
</dbReference>
<dbReference type="SUPFAM" id="SSF81383">
    <property type="entry name" value="F-box domain"/>
    <property type="match status" value="1"/>
</dbReference>
<evidence type="ECO:0000256" key="2">
    <source>
        <dbReference type="SAM" id="MobiDB-lite"/>
    </source>
</evidence>
<accession>A0ABM0JEG4</accession>
<dbReference type="SUPFAM" id="SSF52047">
    <property type="entry name" value="RNI-like"/>
    <property type="match status" value="1"/>
</dbReference>
<dbReference type="InterPro" id="IPR032675">
    <property type="entry name" value="LRR_dom_sf"/>
</dbReference>
<organism evidence="4 5">
    <name type="scientific">Aplysia californica</name>
    <name type="common">California sea hare</name>
    <dbReference type="NCBI Taxonomy" id="6500"/>
    <lineage>
        <taxon>Eukaryota</taxon>
        <taxon>Metazoa</taxon>
        <taxon>Spiralia</taxon>
        <taxon>Lophotrochozoa</taxon>
        <taxon>Mollusca</taxon>
        <taxon>Gastropoda</taxon>
        <taxon>Heterobranchia</taxon>
        <taxon>Euthyneura</taxon>
        <taxon>Tectipleura</taxon>
        <taxon>Aplysiida</taxon>
        <taxon>Aplysioidea</taxon>
        <taxon>Aplysiidae</taxon>
        <taxon>Aplysia</taxon>
    </lineage>
</organism>
<dbReference type="Gene3D" id="3.80.10.10">
    <property type="entry name" value="Ribonuclease Inhibitor"/>
    <property type="match status" value="1"/>
</dbReference>
<name>A0ABM0JEG4_APLCA</name>
<feature type="region of interest" description="Disordered" evidence="2">
    <location>
        <begin position="1"/>
        <end position="23"/>
    </location>
</feature>
<sequence length="350" mass="39747">MASSHCLSEESDSGVGGTSNTNSHSVDYENGDLDLDCSADKINQFPEALVLEILRYLPVKERCIAGRVCKRWRRIVSDNSLWRHVDLLQYRLDLPRMWKVLRAHFSPCLLTMKVKGFAHAASRKRKKMSVSDSMMKELSFRCPNLTVLHLHDCNTENLSFDSLPCSITSLSITSSSWTPRWFKDKHDHLPSMHTLNLTSTIRLDRFDLEDIALMSGLKKLSLCGCYRVRGSDIEVVAKKLVNLESLNLSSTNIDDLGIHHITHNLVNLRELFLDSCEVISDASLASIGVCLTKLYMLDISHADKVTMEGLKALFRLDKLKFVTFVREKKLTQEELQSFKKGFLQRITVVG</sequence>
<dbReference type="Proteomes" id="UP000694888">
    <property type="component" value="Unplaced"/>
</dbReference>
<dbReference type="PANTHER" id="PTHR13318">
    <property type="entry name" value="PARTNER OF PAIRED, ISOFORM B-RELATED"/>
    <property type="match status" value="1"/>
</dbReference>
<proteinExistence type="predicted"/>
<dbReference type="Gene3D" id="1.20.1280.50">
    <property type="match status" value="1"/>
</dbReference>
<reference evidence="5" key="1">
    <citation type="submission" date="2025-08" db="UniProtKB">
        <authorList>
            <consortium name="RefSeq"/>
        </authorList>
    </citation>
    <scope>IDENTIFICATION</scope>
</reference>
<dbReference type="Pfam" id="PF12937">
    <property type="entry name" value="F-box-like"/>
    <property type="match status" value="1"/>
</dbReference>
<keyword evidence="1" id="KW-0833">Ubl conjugation pathway</keyword>
<evidence type="ECO:0000313" key="4">
    <source>
        <dbReference type="Proteomes" id="UP000694888"/>
    </source>
</evidence>
<dbReference type="RefSeq" id="XP_005091874.1">
    <property type="nucleotide sequence ID" value="XM_005091817.3"/>
</dbReference>
<keyword evidence="4" id="KW-1185">Reference proteome</keyword>
<dbReference type="InterPro" id="IPR001810">
    <property type="entry name" value="F-box_dom"/>
</dbReference>
<dbReference type="SMART" id="SM00367">
    <property type="entry name" value="LRR_CC"/>
    <property type="match status" value="4"/>
</dbReference>
<feature type="domain" description="F-box" evidence="3">
    <location>
        <begin position="39"/>
        <end position="85"/>
    </location>
</feature>
<evidence type="ECO:0000256" key="1">
    <source>
        <dbReference type="ARBA" id="ARBA00022786"/>
    </source>
</evidence>
<dbReference type="PANTHER" id="PTHR13318:SF95">
    <property type="entry name" value="F-BOX PROTEIN YLR352W"/>
    <property type="match status" value="1"/>
</dbReference>
<evidence type="ECO:0000259" key="3">
    <source>
        <dbReference type="PROSITE" id="PS50181"/>
    </source>
</evidence>
<dbReference type="SMART" id="SM00256">
    <property type="entry name" value="FBOX"/>
    <property type="match status" value="1"/>
</dbReference>
<evidence type="ECO:0000313" key="5">
    <source>
        <dbReference type="RefSeq" id="XP_005091874.1"/>
    </source>
</evidence>
<dbReference type="PROSITE" id="PS50181">
    <property type="entry name" value="FBOX"/>
    <property type="match status" value="1"/>
</dbReference>
<dbReference type="InterPro" id="IPR006553">
    <property type="entry name" value="Leu-rich_rpt_Cys-con_subtyp"/>
</dbReference>